<evidence type="ECO:0008006" key="6">
    <source>
        <dbReference type="Google" id="ProtNLM"/>
    </source>
</evidence>
<keyword evidence="1" id="KW-0732">Signal</keyword>
<dbReference type="OrthoDB" id="9806411at2"/>
<dbReference type="EMBL" id="QGGQ01000027">
    <property type="protein sequence ID" value="PWK16995.1"/>
    <property type="molecule type" value="Genomic_DNA"/>
</dbReference>
<evidence type="ECO:0000313" key="2">
    <source>
        <dbReference type="EMBL" id="MBD1263114.1"/>
    </source>
</evidence>
<feature type="signal peptide" evidence="1">
    <location>
        <begin position="1"/>
        <end position="23"/>
    </location>
</feature>
<dbReference type="Proteomes" id="UP000245667">
    <property type="component" value="Unassembled WGS sequence"/>
</dbReference>
<dbReference type="RefSeq" id="WP_109655243.1">
    <property type="nucleotide sequence ID" value="NZ_JACWLN010000018.1"/>
</dbReference>
<evidence type="ECO:0000256" key="1">
    <source>
        <dbReference type="SAM" id="SignalP"/>
    </source>
</evidence>
<protein>
    <recommendedName>
        <fullName evidence="6">Lipoprotein</fullName>
    </recommendedName>
</protein>
<proteinExistence type="predicted"/>
<evidence type="ECO:0000313" key="5">
    <source>
        <dbReference type="Proteomes" id="UP000651837"/>
    </source>
</evidence>
<accession>A0A316DGG6</accession>
<dbReference type="EMBL" id="JACWLN010000018">
    <property type="protein sequence ID" value="MBD1263114.1"/>
    <property type="molecule type" value="Genomic_DNA"/>
</dbReference>
<organism evidence="3 4">
    <name type="scientific">Maribacter polysiphoniae</name>
    <dbReference type="NCBI Taxonomy" id="429344"/>
    <lineage>
        <taxon>Bacteria</taxon>
        <taxon>Pseudomonadati</taxon>
        <taxon>Bacteroidota</taxon>
        <taxon>Flavobacteriia</taxon>
        <taxon>Flavobacteriales</taxon>
        <taxon>Flavobacteriaceae</taxon>
        <taxon>Maribacter</taxon>
    </lineage>
</organism>
<evidence type="ECO:0000313" key="4">
    <source>
        <dbReference type="Proteomes" id="UP000245667"/>
    </source>
</evidence>
<keyword evidence="5" id="KW-1185">Reference proteome</keyword>
<reference evidence="2 5" key="2">
    <citation type="submission" date="2020-07" db="EMBL/GenBank/DDBJ databases">
        <title>The draft genome sequence of Maribacter polysiphoniae KCTC 22021.</title>
        <authorList>
            <person name="Mu L."/>
        </authorList>
    </citation>
    <scope>NUCLEOTIDE SEQUENCE [LARGE SCALE GENOMIC DNA]</scope>
    <source>
        <strain evidence="2 5">KCTC 22021</strain>
    </source>
</reference>
<dbReference type="AlphaFoldDB" id="A0A316DGG6"/>
<gene>
    <name evidence="2" type="ORF">HZY62_21170</name>
    <name evidence="3" type="ORF">LX92_04479</name>
</gene>
<comment type="caution">
    <text evidence="3">The sequence shown here is derived from an EMBL/GenBank/DDBJ whole genome shotgun (WGS) entry which is preliminary data.</text>
</comment>
<reference evidence="3 4" key="1">
    <citation type="submission" date="2018-05" db="EMBL/GenBank/DDBJ databases">
        <title>Genomic Encyclopedia of Archaeal and Bacterial Type Strains, Phase II (KMG-II): from individual species to whole genera.</title>
        <authorList>
            <person name="Goeker M."/>
        </authorList>
    </citation>
    <scope>NUCLEOTIDE SEQUENCE [LARGE SCALE GENOMIC DNA]</scope>
    <source>
        <strain evidence="3 4">DSM 23514</strain>
    </source>
</reference>
<name>A0A316DGG6_9FLAO</name>
<evidence type="ECO:0000313" key="3">
    <source>
        <dbReference type="EMBL" id="PWK16995.1"/>
    </source>
</evidence>
<feature type="chain" id="PRO_5016277872" description="Lipoprotein" evidence="1">
    <location>
        <begin position="24"/>
        <end position="248"/>
    </location>
</feature>
<dbReference type="Proteomes" id="UP000651837">
    <property type="component" value="Unassembled WGS sequence"/>
</dbReference>
<sequence>MAKLSKILALFFFSTILSPTCYGKGNPELKKIETDSLALKLSKFEKASEFFFSTLQDNFGGSDQDNLIQLMDILIALNLDGDHDYKIQVNQMEFDSLNTNFESVYDDYFPVYIYKYSEDSSRKYEKANMIIGKERDTVEVSLPTDINCPYIKNSIYQGALNYGFYELLLKIDSKEPIQKEITHYLNATGSYSALELSYTLRKAYSDTELGNLVKIKSNRILISLVFWEYLSNCANYDLSRRKNYYVKE</sequence>